<dbReference type="Pfam" id="PF19444">
    <property type="entry name" value="MTP_lip_bd"/>
    <property type="match status" value="1"/>
</dbReference>
<reference evidence="6 7" key="1">
    <citation type="submission" date="2017-03" db="EMBL/GenBank/DDBJ databases">
        <title>Genome Survey of Euroglyphus maynei.</title>
        <authorList>
            <person name="Arlian L.G."/>
            <person name="Morgan M.S."/>
            <person name="Rider S.D."/>
        </authorList>
    </citation>
    <scope>NUCLEOTIDE SEQUENCE [LARGE SCALE GENOMIC DNA]</scope>
    <source>
        <strain evidence="6">Arlian Lab</strain>
        <tissue evidence="6">Whole body</tissue>
    </source>
</reference>
<feature type="non-terminal residue" evidence="6">
    <location>
        <position position="81"/>
    </location>
</feature>
<protein>
    <recommendedName>
        <fullName evidence="5">MTP large subunit lipid-binding domain-containing protein</fullName>
    </recommendedName>
</protein>
<comment type="subcellular location">
    <subcellularLocation>
        <location evidence="1">Endoplasmic reticulum</location>
    </subcellularLocation>
</comment>
<proteinExistence type="predicted"/>
<dbReference type="EMBL" id="MUJZ01071909">
    <property type="protein sequence ID" value="OTF69163.1"/>
    <property type="molecule type" value="Genomic_DNA"/>
</dbReference>
<evidence type="ECO:0000256" key="4">
    <source>
        <dbReference type="ARBA" id="ARBA00022824"/>
    </source>
</evidence>
<evidence type="ECO:0000256" key="2">
    <source>
        <dbReference type="ARBA" id="ARBA00022448"/>
    </source>
</evidence>
<evidence type="ECO:0000256" key="3">
    <source>
        <dbReference type="ARBA" id="ARBA00022729"/>
    </source>
</evidence>
<dbReference type="AlphaFoldDB" id="A0A1Y3ANJ1"/>
<keyword evidence="3" id="KW-0732">Signal</keyword>
<dbReference type="PANTHER" id="PTHR13024">
    <property type="entry name" value="MICROSOMAL TRIGLYCERIDE TRANSFER PROTEIN, LARGE SUBUNIT"/>
    <property type="match status" value="1"/>
</dbReference>
<dbReference type="GO" id="GO:0005783">
    <property type="term" value="C:endoplasmic reticulum"/>
    <property type="evidence" value="ECO:0007669"/>
    <property type="project" value="UniProtKB-SubCell"/>
</dbReference>
<dbReference type="PANTHER" id="PTHR13024:SF0">
    <property type="entry name" value="MICROSOMAL TRIACYLGLYCEROL TRANSFER PROTEIN"/>
    <property type="match status" value="1"/>
</dbReference>
<sequence>MSTQSSSTDEEESTMAGMSLHVLGQQLRPLIFFRSTSELMGHVWSGAGSEPTSVFRANLLLADYLDVKPLINGFLVEQTLK</sequence>
<dbReference type="InterPro" id="IPR039988">
    <property type="entry name" value="MTTP"/>
</dbReference>
<keyword evidence="4" id="KW-0256">Endoplasmic reticulum</keyword>
<dbReference type="InterPro" id="IPR045811">
    <property type="entry name" value="MTP_lip-bd"/>
</dbReference>
<dbReference type="GO" id="GO:0016323">
    <property type="term" value="C:basolateral plasma membrane"/>
    <property type="evidence" value="ECO:0007669"/>
    <property type="project" value="TreeGrafter"/>
</dbReference>
<dbReference type="OrthoDB" id="5865932at2759"/>
<dbReference type="GO" id="GO:0005548">
    <property type="term" value="F:phospholipid transporter activity"/>
    <property type="evidence" value="ECO:0007669"/>
    <property type="project" value="InterPro"/>
</dbReference>
<keyword evidence="2" id="KW-0813">Transport</keyword>
<evidence type="ECO:0000313" key="6">
    <source>
        <dbReference type="EMBL" id="OTF69163.1"/>
    </source>
</evidence>
<name>A0A1Y3ANJ1_EURMA</name>
<dbReference type="GO" id="GO:0005794">
    <property type="term" value="C:Golgi apparatus"/>
    <property type="evidence" value="ECO:0007669"/>
    <property type="project" value="TreeGrafter"/>
</dbReference>
<evidence type="ECO:0000259" key="5">
    <source>
        <dbReference type="Pfam" id="PF19444"/>
    </source>
</evidence>
<dbReference type="GO" id="GO:0042157">
    <property type="term" value="P:lipoprotein metabolic process"/>
    <property type="evidence" value="ECO:0007669"/>
    <property type="project" value="TreeGrafter"/>
</dbReference>
<comment type="caution">
    <text evidence="6">The sequence shown here is derived from an EMBL/GenBank/DDBJ whole genome shotgun (WGS) entry which is preliminary data.</text>
</comment>
<evidence type="ECO:0000313" key="7">
    <source>
        <dbReference type="Proteomes" id="UP000194236"/>
    </source>
</evidence>
<keyword evidence="7" id="KW-1185">Reference proteome</keyword>
<feature type="domain" description="MTP large subunit lipid-binding" evidence="5">
    <location>
        <begin position="8"/>
        <end position="74"/>
    </location>
</feature>
<gene>
    <name evidence="6" type="ORF">BLA29_015282</name>
</gene>
<accession>A0A1Y3ANJ1</accession>
<dbReference type="Proteomes" id="UP000194236">
    <property type="component" value="Unassembled WGS sequence"/>
</dbReference>
<evidence type="ECO:0000256" key="1">
    <source>
        <dbReference type="ARBA" id="ARBA00004240"/>
    </source>
</evidence>
<dbReference type="GO" id="GO:0008289">
    <property type="term" value="F:lipid binding"/>
    <property type="evidence" value="ECO:0007669"/>
    <property type="project" value="InterPro"/>
</dbReference>
<organism evidence="6 7">
    <name type="scientific">Euroglyphus maynei</name>
    <name type="common">Mayne's house dust mite</name>
    <dbReference type="NCBI Taxonomy" id="6958"/>
    <lineage>
        <taxon>Eukaryota</taxon>
        <taxon>Metazoa</taxon>
        <taxon>Ecdysozoa</taxon>
        <taxon>Arthropoda</taxon>
        <taxon>Chelicerata</taxon>
        <taxon>Arachnida</taxon>
        <taxon>Acari</taxon>
        <taxon>Acariformes</taxon>
        <taxon>Sarcoptiformes</taxon>
        <taxon>Astigmata</taxon>
        <taxon>Psoroptidia</taxon>
        <taxon>Analgoidea</taxon>
        <taxon>Pyroglyphidae</taxon>
        <taxon>Pyroglyphinae</taxon>
        <taxon>Euroglyphus</taxon>
    </lineage>
</organism>